<dbReference type="InterPro" id="IPR011726">
    <property type="entry name" value="KdpF"/>
</dbReference>
<feature type="transmembrane region" description="Helical" evidence="1">
    <location>
        <begin position="152"/>
        <end position="170"/>
    </location>
</feature>
<dbReference type="Proteomes" id="UP000242444">
    <property type="component" value="Unassembled WGS sequence"/>
</dbReference>
<keyword evidence="1" id="KW-1133">Transmembrane helix</keyword>
<dbReference type="NCBIfam" id="TIGR02115">
    <property type="entry name" value="potass_kdpF"/>
    <property type="match status" value="1"/>
</dbReference>
<evidence type="ECO:0000256" key="1">
    <source>
        <dbReference type="SAM" id="Phobius"/>
    </source>
</evidence>
<accession>A0A263D6R8</accession>
<gene>
    <name evidence="2" type="primary">kdpF</name>
    <name evidence="2" type="ORF">CFN78_07430</name>
</gene>
<organism evidence="2 3">
    <name type="scientific">Amycolatopsis antarctica</name>
    <dbReference type="NCBI Taxonomy" id="1854586"/>
    <lineage>
        <taxon>Bacteria</taxon>
        <taxon>Bacillati</taxon>
        <taxon>Actinomycetota</taxon>
        <taxon>Actinomycetes</taxon>
        <taxon>Pseudonocardiales</taxon>
        <taxon>Pseudonocardiaceae</taxon>
        <taxon>Amycolatopsis</taxon>
    </lineage>
</organism>
<name>A0A263D6R8_9PSEU</name>
<dbReference type="Pfam" id="PF09604">
    <property type="entry name" value="Potass_KdpF"/>
    <property type="match status" value="1"/>
</dbReference>
<keyword evidence="1" id="KW-0812">Transmembrane</keyword>
<dbReference type="AlphaFoldDB" id="A0A263D6R8"/>
<reference evidence="2 3" key="1">
    <citation type="submission" date="2017-07" db="EMBL/GenBank/DDBJ databases">
        <title>Amycolatopsis antarcticus sp. nov., isolated from the surface of an Antarcticus brown macroalga.</title>
        <authorList>
            <person name="Wang J."/>
            <person name="Leiva S."/>
            <person name="Huang J."/>
            <person name="Huang Y."/>
        </authorList>
    </citation>
    <scope>NUCLEOTIDE SEQUENCE [LARGE SCALE GENOMIC DNA]</scope>
    <source>
        <strain evidence="2 3">AU-G6</strain>
    </source>
</reference>
<sequence>MGHPSGRVGSADGRCAPANPGVVVALVMISPRQEKYSGSYTLLNAPAGPVVPRIRSSQPTISSCPAPQGIKKTSRNARAASKTRQAYSPASGHRRRLALDAVPTWGTANQRCGDRRGRHRVRSAVDRRVRRARADAARDGETVSGADVAAEVVSAVLALGLVVYLLVALIRPEKF</sequence>
<proteinExistence type="predicted"/>
<dbReference type="EMBL" id="NKYE01000003">
    <property type="protein sequence ID" value="OZM74212.1"/>
    <property type="molecule type" value="Genomic_DNA"/>
</dbReference>
<dbReference type="InParanoid" id="A0A263D6R8"/>
<comment type="caution">
    <text evidence="2">The sequence shown here is derived from an EMBL/GenBank/DDBJ whole genome shotgun (WGS) entry which is preliminary data.</text>
</comment>
<keyword evidence="1" id="KW-0472">Membrane</keyword>
<protein>
    <submittedName>
        <fullName evidence="2">K(+)-transporting ATPase subunit F</fullName>
    </submittedName>
</protein>
<dbReference type="GO" id="GO:0008556">
    <property type="term" value="F:P-type potassium transmembrane transporter activity"/>
    <property type="evidence" value="ECO:0007669"/>
    <property type="project" value="InterPro"/>
</dbReference>
<dbReference type="GO" id="GO:0005886">
    <property type="term" value="C:plasma membrane"/>
    <property type="evidence" value="ECO:0007669"/>
    <property type="project" value="InterPro"/>
</dbReference>
<keyword evidence="3" id="KW-1185">Reference proteome</keyword>
<evidence type="ECO:0000313" key="2">
    <source>
        <dbReference type="EMBL" id="OZM74212.1"/>
    </source>
</evidence>
<evidence type="ECO:0000313" key="3">
    <source>
        <dbReference type="Proteomes" id="UP000242444"/>
    </source>
</evidence>